<comment type="caution">
    <text evidence="3">The sequence shown here is derived from an EMBL/GenBank/DDBJ whole genome shotgun (WGS) entry which is preliminary data.</text>
</comment>
<gene>
    <name evidence="3" type="ORF">P5716_03625</name>
</gene>
<keyword evidence="2" id="KW-0732">Signal</keyword>
<evidence type="ECO:0000313" key="4">
    <source>
        <dbReference type="Proteomes" id="UP001176114"/>
    </source>
</evidence>
<protein>
    <recommendedName>
        <fullName evidence="5">Lipoprotein</fullName>
    </recommendedName>
</protein>
<feature type="signal peptide" evidence="2">
    <location>
        <begin position="1"/>
        <end position="31"/>
    </location>
</feature>
<proteinExistence type="predicted"/>
<evidence type="ECO:0000313" key="3">
    <source>
        <dbReference type="EMBL" id="MDF9628052.1"/>
    </source>
</evidence>
<sequence length="571" mass="65834">MLHSIYKKLKKQKILLLTTSFLALPALIVSCTDPHQESPKNISKSPAPGQGNNNPAPGQGNNNPEPVEGNNPKAADPEKGRPILEDNSEIITNSVLGFNGQKKNPKVAKNRFDITKNYTEEIQDATFLSDTPGGTGKYGLLPYWYYLQSIPKYLEKNNYIINNKYNKEEYLKRLEYFYNKLRTYWKNNIADYQPQDGGAVEVWRLELINQYKNFVVGKDKDSKENIALPEDLGNNDKVDPKSLDKDLYFSIIKSELDKYNAQIPEDMKYNVVFDFLLGNQRIWPSAVDNVVYGADSELDEARLFRDDLYIEKDYNPSTPEKLWYELGWFMLRPQRIISSANVARTILENIYSIEKNLFDLTNKNESIDKQLKTGAITNFIKQLAVFLSPSHHLSLRKDLIFNIDISNNADDQSLISDFIEYYNQKIVPIIWRIKQTNDKLKITPLTKHLKHLKDLKDDYYFNKYLKDYLPEIKELTSEEDIKNNQTLDEEAKKKAIDEAKKAGTKAWSQWLKTYQEKYSIQFKEEPGIDNEDIVDESSSSVLSPDTTSNSTQQPSSQEEQTSDQTDAQPTN</sequence>
<reference evidence="3" key="1">
    <citation type="submission" date="2023-03" db="EMBL/GenBank/DDBJ databases">
        <title>Comparative genome analysis of Brazilian Mesomycoplasma ovipneumoniae isolated from healthy and pneumonic sheep.</title>
        <authorList>
            <person name="Gaeta N."/>
            <person name="Timenetsky J."/>
            <person name="Ganda E."/>
            <person name="Gregory L."/>
        </authorList>
    </citation>
    <scope>NUCLEOTIDE SEQUENCE</scope>
    <source>
        <strain evidence="3">USP-SP475</strain>
    </source>
</reference>
<dbReference type="AlphaFoldDB" id="A0AAW6Q623"/>
<dbReference type="Proteomes" id="UP001176114">
    <property type="component" value="Unassembled WGS sequence"/>
</dbReference>
<dbReference type="RefSeq" id="WP_277446971.1">
    <property type="nucleotide sequence ID" value="NZ_JARPQC010000013.1"/>
</dbReference>
<feature type="region of interest" description="Disordered" evidence="1">
    <location>
        <begin position="34"/>
        <end position="81"/>
    </location>
</feature>
<name>A0AAW6Q623_9BACT</name>
<organism evidence="3 4">
    <name type="scientific">Mesomycoplasma ovipneumoniae</name>
    <dbReference type="NCBI Taxonomy" id="29562"/>
    <lineage>
        <taxon>Bacteria</taxon>
        <taxon>Bacillati</taxon>
        <taxon>Mycoplasmatota</taxon>
        <taxon>Mycoplasmoidales</taxon>
        <taxon>Metamycoplasmataceae</taxon>
        <taxon>Mesomycoplasma</taxon>
    </lineage>
</organism>
<evidence type="ECO:0000256" key="2">
    <source>
        <dbReference type="SAM" id="SignalP"/>
    </source>
</evidence>
<feature type="compositionally biased region" description="Low complexity" evidence="1">
    <location>
        <begin position="536"/>
        <end position="565"/>
    </location>
</feature>
<feature type="region of interest" description="Disordered" evidence="1">
    <location>
        <begin position="527"/>
        <end position="571"/>
    </location>
</feature>
<feature type="compositionally biased region" description="Low complexity" evidence="1">
    <location>
        <begin position="46"/>
        <end position="72"/>
    </location>
</feature>
<evidence type="ECO:0008006" key="5">
    <source>
        <dbReference type="Google" id="ProtNLM"/>
    </source>
</evidence>
<feature type="chain" id="PRO_5043397944" description="Lipoprotein" evidence="2">
    <location>
        <begin position="32"/>
        <end position="571"/>
    </location>
</feature>
<dbReference type="EMBL" id="JARPQC010000013">
    <property type="protein sequence ID" value="MDF9628052.1"/>
    <property type="molecule type" value="Genomic_DNA"/>
</dbReference>
<evidence type="ECO:0000256" key="1">
    <source>
        <dbReference type="SAM" id="MobiDB-lite"/>
    </source>
</evidence>
<dbReference type="PROSITE" id="PS51257">
    <property type="entry name" value="PROKAR_LIPOPROTEIN"/>
    <property type="match status" value="1"/>
</dbReference>
<accession>A0AAW6Q623</accession>